<dbReference type="EMBL" id="JACXVP010000006">
    <property type="protein sequence ID" value="KAG5598838.1"/>
    <property type="molecule type" value="Genomic_DNA"/>
</dbReference>
<organism evidence="1 2">
    <name type="scientific">Solanum commersonii</name>
    <name type="common">Commerson's wild potato</name>
    <name type="synonym">Commerson's nightshade</name>
    <dbReference type="NCBI Taxonomy" id="4109"/>
    <lineage>
        <taxon>Eukaryota</taxon>
        <taxon>Viridiplantae</taxon>
        <taxon>Streptophyta</taxon>
        <taxon>Embryophyta</taxon>
        <taxon>Tracheophyta</taxon>
        <taxon>Spermatophyta</taxon>
        <taxon>Magnoliopsida</taxon>
        <taxon>eudicotyledons</taxon>
        <taxon>Gunneridae</taxon>
        <taxon>Pentapetalae</taxon>
        <taxon>asterids</taxon>
        <taxon>lamiids</taxon>
        <taxon>Solanales</taxon>
        <taxon>Solanaceae</taxon>
        <taxon>Solanoideae</taxon>
        <taxon>Solaneae</taxon>
        <taxon>Solanum</taxon>
    </lineage>
</organism>
<protein>
    <submittedName>
        <fullName evidence="1">Uncharacterized protein</fullName>
    </submittedName>
</protein>
<name>A0A9J5YIM2_SOLCO</name>
<dbReference type="AlphaFoldDB" id="A0A9J5YIM2"/>
<proteinExistence type="predicted"/>
<accession>A0A9J5YIM2</accession>
<evidence type="ECO:0000313" key="2">
    <source>
        <dbReference type="Proteomes" id="UP000824120"/>
    </source>
</evidence>
<evidence type="ECO:0000313" key="1">
    <source>
        <dbReference type="EMBL" id="KAG5598838.1"/>
    </source>
</evidence>
<reference evidence="1 2" key="1">
    <citation type="submission" date="2020-09" db="EMBL/GenBank/DDBJ databases">
        <title>De no assembly of potato wild relative species, Solanum commersonii.</title>
        <authorList>
            <person name="Cho K."/>
        </authorList>
    </citation>
    <scope>NUCLEOTIDE SEQUENCE [LARGE SCALE GENOMIC DNA]</scope>
    <source>
        <strain evidence="1">LZ3.2</strain>
        <tissue evidence="1">Leaf</tissue>
    </source>
</reference>
<feature type="non-terminal residue" evidence="1">
    <location>
        <position position="75"/>
    </location>
</feature>
<gene>
    <name evidence="1" type="ORF">H5410_030208</name>
</gene>
<keyword evidence="2" id="KW-1185">Reference proteome</keyword>
<comment type="caution">
    <text evidence="1">The sequence shown here is derived from an EMBL/GenBank/DDBJ whole genome shotgun (WGS) entry which is preliminary data.</text>
</comment>
<dbReference type="Proteomes" id="UP000824120">
    <property type="component" value="Chromosome 6"/>
</dbReference>
<sequence>MLRCIRTYVFTSKSSTNFNYVQEILPFDVFLDQMTRFFFFQNSKATTWKPFIIFWVLMNKQEKKKDGIRSKYMHH</sequence>